<accession>A8P9D5</accession>
<feature type="compositionally biased region" description="Pro residues" evidence="1">
    <location>
        <begin position="278"/>
        <end position="288"/>
    </location>
</feature>
<feature type="compositionally biased region" description="Pro residues" evidence="1">
    <location>
        <begin position="380"/>
        <end position="391"/>
    </location>
</feature>
<feature type="compositionally biased region" description="Low complexity" evidence="1">
    <location>
        <begin position="84"/>
        <end position="104"/>
    </location>
</feature>
<dbReference type="Proteomes" id="UP000001861">
    <property type="component" value="Unassembled WGS sequence"/>
</dbReference>
<organism evidence="2 3">
    <name type="scientific">Coprinopsis cinerea (strain Okayama-7 / 130 / ATCC MYA-4618 / FGSC 9003)</name>
    <name type="common">Inky cap fungus</name>
    <name type="synonym">Hormographiella aspergillata</name>
    <dbReference type="NCBI Taxonomy" id="240176"/>
    <lineage>
        <taxon>Eukaryota</taxon>
        <taxon>Fungi</taxon>
        <taxon>Dikarya</taxon>
        <taxon>Basidiomycota</taxon>
        <taxon>Agaricomycotina</taxon>
        <taxon>Agaricomycetes</taxon>
        <taxon>Agaricomycetidae</taxon>
        <taxon>Agaricales</taxon>
        <taxon>Agaricineae</taxon>
        <taxon>Psathyrellaceae</taxon>
        <taxon>Coprinopsis</taxon>
    </lineage>
</organism>
<proteinExistence type="predicted"/>
<feature type="compositionally biased region" description="Low complexity" evidence="1">
    <location>
        <begin position="245"/>
        <end position="260"/>
    </location>
</feature>
<feature type="compositionally biased region" description="Basic and acidic residues" evidence="1">
    <location>
        <begin position="67"/>
        <end position="79"/>
    </location>
</feature>
<feature type="compositionally biased region" description="Low complexity" evidence="1">
    <location>
        <begin position="306"/>
        <end position="318"/>
    </location>
</feature>
<feature type="region of interest" description="Disordered" evidence="1">
    <location>
        <begin position="1"/>
        <end position="117"/>
    </location>
</feature>
<name>A8P9D5_COPC7</name>
<comment type="caution">
    <text evidence="2">The sequence shown here is derived from an EMBL/GenBank/DDBJ whole genome shotgun (WGS) entry which is preliminary data.</text>
</comment>
<feature type="compositionally biased region" description="Polar residues" evidence="1">
    <location>
        <begin position="34"/>
        <end position="44"/>
    </location>
</feature>
<dbReference type="AlphaFoldDB" id="A8P9D5"/>
<dbReference type="GeneID" id="6016366"/>
<evidence type="ECO:0000256" key="1">
    <source>
        <dbReference type="SAM" id="MobiDB-lite"/>
    </source>
</evidence>
<feature type="region of interest" description="Disordered" evidence="1">
    <location>
        <begin position="198"/>
        <end position="260"/>
    </location>
</feature>
<protein>
    <submittedName>
        <fullName evidence="2">Uncharacterized protein</fullName>
    </submittedName>
</protein>
<feature type="region of interest" description="Disordered" evidence="1">
    <location>
        <begin position="273"/>
        <end position="395"/>
    </location>
</feature>
<gene>
    <name evidence="2" type="ORF">CC1G_09650</name>
</gene>
<dbReference type="EMBL" id="AACS02000011">
    <property type="protein sequence ID" value="EAU82048.2"/>
    <property type="molecule type" value="Genomic_DNA"/>
</dbReference>
<feature type="compositionally biased region" description="Polar residues" evidence="1">
    <location>
        <begin position="1"/>
        <end position="17"/>
    </location>
</feature>
<feature type="compositionally biased region" description="Low complexity" evidence="1">
    <location>
        <begin position="202"/>
        <end position="225"/>
    </location>
</feature>
<dbReference type="VEuPathDB" id="FungiDB:CC1G_09650"/>
<dbReference type="InParanoid" id="A8P9D5"/>
<evidence type="ECO:0000313" key="3">
    <source>
        <dbReference type="Proteomes" id="UP000001861"/>
    </source>
</evidence>
<dbReference type="RefSeq" id="XP_001839747.2">
    <property type="nucleotide sequence ID" value="XM_001839695.2"/>
</dbReference>
<feature type="region of interest" description="Disordered" evidence="1">
    <location>
        <begin position="123"/>
        <end position="142"/>
    </location>
</feature>
<keyword evidence="3" id="KW-1185">Reference proteome</keyword>
<dbReference type="KEGG" id="cci:CC1G_09650"/>
<evidence type="ECO:0000313" key="2">
    <source>
        <dbReference type="EMBL" id="EAU82048.2"/>
    </source>
</evidence>
<dbReference type="HOGENOM" id="CLU_672714_0_0_1"/>
<sequence length="409" mass="43210">MSPNSRSTNEANSNTQPRLAAHMGAQTAAKESRPPNSVPSSVTGSPLGHAQADSGNKDALPPTFFRLADHLKAQMDSRGRRTQRSSSPEHPSSSLRSSCTSLDSIRATVGTRGDIVPQPAYTRVRKPSQNPSFGAVPAPVPRLHKAPSIKSMKADRHFVAGPSSSVPLKPQKVPVIVKTGKAPSIKSMAASIGMDFENQNGSGSAVPPVPALPAAYSSSSSTAKVSRSRKDTGKSITGKGKANVGSSSSRRGIYSSSRASASTPAFPVFAAMTMYSPTPTPTPTPSPSPNSSLRGKSRVRTQSHAQNQTQQTRTPTNQIEFSTTGHSARGTLKSGAASSAQLPRRVALRQQEPVTPPRRPQLVSRWSRDTEDGTAILNMPPVPVPPIPPAKKSPGFLGRLMKRVRRGSF</sequence>
<reference evidence="2 3" key="1">
    <citation type="journal article" date="2010" name="Proc. Natl. Acad. Sci. U.S.A.">
        <title>Insights into evolution of multicellular fungi from the assembled chromosomes of the mushroom Coprinopsis cinerea (Coprinus cinereus).</title>
        <authorList>
            <person name="Stajich J.E."/>
            <person name="Wilke S.K."/>
            <person name="Ahren D."/>
            <person name="Au C.H."/>
            <person name="Birren B.W."/>
            <person name="Borodovsky M."/>
            <person name="Burns C."/>
            <person name="Canback B."/>
            <person name="Casselton L.A."/>
            <person name="Cheng C.K."/>
            <person name="Deng J."/>
            <person name="Dietrich F.S."/>
            <person name="Fargo D.C."/>
            <person name="Farman M.L."/>
            <person name="Gathman A.C."/>
            <person name="Goldberg J."/>
            <person name="Guigo R."/>
            <person name="Hoegger P.J."/>
            <person name="Hooker J.B."/>
            <person name="Huggins A."/>
            <person name="James T.Y."/>
            <person name="Kamada T."/>
            <person name="Kilaru S."/>
            <person name="Kodira C."/>
            <person name="Kues U."/>
            <person name="Kupfer D."/>
            <person name="Kwan H.S."/>
            <person name="Lomsadze A."/>
            <person name="Li W."/>
            <person name="Lilly W.W."/>
            <person name="Ma L.J."/>
            <person name="Mackey A.J."/>
            <person name="Manning G."/>
            <person name="Martin F."/>
            <person name="Muraguchi H."/>
            <person name="Natvig D.O."/>
            <person name="Palmerini H."/>
            <person name="Ramesh M.A."/>
            <person name="Rehmeyer C.J."/>
            <person name="Roe B.A."/>
            <person name="Shenoy N."/>
            <person name="Stanke M."/>
            <person name="Ter-Hovhannisyan V."/>
            <person name="Tunlid A."/>
            <person name="Velagapudi R."/>
            <person name="Vision T.J."/>
            <person name="Zeng Q."/>
            <person name="Zolan M.E."/>
            <person name="Pukkila P.J."/>
        </authorList>
    </citation>
    <scope>NUCLEOTIDE SEQUENCE [LARGE SCALE GENOMIC DNA]</scope>
    <source>
        <strain evidence="3">Okayama-7 / 130 / ATCC MYA-4618 / FGSC 9003</strain>
    </source>
</reference>